<dbReference type="Pfam" id="PF05729">
    <property type="entry name" value="NACHT"/>
    <property type="match status" value="1"/>
</dbReference>
<evidence type="ECO:0000313" key="13">
    <source>
        <dbReference type="EMBL" id="KAH0813518.1"/>
    </source>
</evidence>
<feature type="repeat" description="ANK" evidence="10">
    <location>
        <begin position="1345"/>
        <end position="1379"/>
    </location>
</feature>
<dbReference type="SUPFAM" id="SSF48403">
    <property type="entry name" value="Ankyrin repeat"/>
    <property type="match status" value="3"/>
</dbReference>
<dbReference type="Pfam" id="PF00004">
    <property type="entry name" value="AAA"/>
    <property type="match status" value="2"/>
</dbReference>
<evidence type="ECO:0000259" key="12">
    <source>
        <dbReference type="SMART" id="SM00382"/>
    </source>
</evidence>
<keyword evidence="11" id="KW-0560">Oxidoreductase</keyword>
<dbReference type="SMART" id="SM00382">
    <property type="entry name" value="AAA"/>
    <property type="match status" value="4"/>
</dbReference>
<evidence type="ECO:0000256" key="8">
    <source>
        <dbReference type="ARBA" id="ARBA00023136"/>
    </source>
</evidence>
<dbReference type="GO" id="GO:0035336">
    <property type="term" value="P:long-chain fatty-acyl-CoA metabolic process"/>
    <property type="evidence" value="ECO:0007669"/>
    <property type="project" value="TreeGrafter"/>
</dbReference>
<dbReference type="FunFam" id="3.40.50.720:FF:000143">
    <property type="entry name" value="Fatty acyl-CoA reductase"/>
    <property type="match status" value="2"/>
</dbReference>
<evidence type="ECO:0000313" key="14">
    <source>
        <dbReference type="Proteomes" id="UP000719412"/>
    </source>
</evidence>
<feature type="repeat" description="ANK" evidence="10">
    <location>
        <begin position="1312"/>
        <end position="1344"/>
    </location>
</feature>
<dbReference type="EC" id="1.2.1.84" evidence="11"/>
<feature type="transmembrane region" description="Helical" evidence="11">
    <location>
        <begin position="3796"/>
        <end position="3817"/>
    </location>
</feature>
<dbReference type="GO" id="GO:0016020">
    <property type="term" value="C:membrane"/>
    <property type="evidence" value="ECO:0007669"/>
    <property type="project" value="UniProtKB-SubCell"/>
</dbReference>
<dbReference type="InterPro" id="IPR025662">
    <property type="entry name" value="Sigma_54_int_dom_ATP-bd_1"/>
</dbReference>
<keyword evidence="7 11" id="KW-0443">Lipid metabolism</keyword>
<keyword evidence="3 11" id="KW-0444">Lipid biosynthesis</keyword>
<dbReference type="PROSITE" id="PS50088">
    <property type="entry name" value="ANK_REPEAT"/>
    <property type="match status" value="10"/>
</dbReference>
<dbReference type="Pfam" id="PF07993">
    <property type="entry name" value="NAD_binding_4"/>
    <property type="match status" value="2"/>
</dbReference>
<feature type="repeat" description="ANK" evidence="10">
    <location>
        <begin position="1018"/>
        <end position="1052"/>
    </location>
</feature>
<keyword evidence="10" id="KW-0040">ANK repeat</keyword>
<feature type="domain" description="AAA+ ATPase" evidence="12">
    <location>
        <begin position="1737"/>
        <end position="1919"/>
    </location>
</feature>
<evidence type="ECO:0000256" key="10">
    <source>
        <dbReference type="PROSITE-ProRule" id="PRU00023"/>
    </source>
</evidence>
<dbReference type="Pfam" id="PF00023">
    <property type="entry name" value="Ank"/>
    <property type="match status" value="1"/>
</dbReference>
<feature type="transmembrane region" description="Helical" evidence="11">
    <location>
        <begin position="3250"/>
        <end position="3275"/>
    </location>
</feature>
<feature type="repeat" description="ANK" evidence="10">
    <location>
        <begin position="919"/>
        <end position="945"/>
    </location>
</feature>
<dbReference type="EMBL" id="JABDTM020025200">
    <property type="protein sequence ID" value="KAH0813518.1"/>
    <property type="molecule type" value="Genomic_DNA"/>
</dbReference>
<proteinExistence type="inferred from homology"/>
<dbReference type="CDD" id="cd00009">
    <property type="entry name" value="AAA"/>
    <property type="match status" value="2"/>
</dbReference>
<evidence type="ECO:0000256" key="5">
    <source>
        <dbReference type="ARBA" id="ARBA00022857"/>
    </source>
</evidence>
<dbReference type="GO" id="GO:0102965">
    <property type="term" value="F:alcohol-forming long-chain fatty acyl-CoA reductase activity"/>
    <property type="evidence" value="ECO:0007669"/>
    <property type="project" value="UniProtKB-EC"/>
</dbReference>
<dbReference type="PRINTS" id="PR01415">
    <property type="entry name" value="ANKYRIN"/>
</dbReference>
<name>A0A8J6LBN5_TENMO</name>
<comment type="subcellular location">
    <subcellularLocation>
        <location evidence="1">Membrane</location>
        <topology evidence="1">Multi-pass membrane protein</topology>
    </subcellularLocation>
</comment>
<dbReference type="Gene3D" id="3.40.50.720">
    <property type="entry name" value="NAD(P)-binding Rossmann-like Domain"/>
    <property type="match status" value="2"/>
</dbReference>
<dbReference type="InterPro" id="IPR002110">
    <property type="entry name" value="Ankyrin_rpt"/>
</dbReference>
<feature type="domain" description="AAA+ ATPase" evidence="12">
    <location>
        <begin position="449"/>
        <end position="654"/>
    </location>
</feature>
<feature type="repeat" description="ANK" evidence="10">
    <location>
        <begin position="1183"/>
        <end position="1206"/>
    </location>
</feature>
<feature type="repeat" description="ANK" evidence="10">
    <location>
        <begin position="1086"/>
        <end position="1120"/>
    </location>
</feature>
<comment type="caution">
    <text evidence="13">The sequence shown here is derived from an EMBL/GenBank/DDBJ whole genome shotgun (WGS) entry which is preliminary data.</text>
</comment>
<dbReference type="InterPro" id="IPR003593">
    <property type="entry name" value="AAA+_ATPase"/>
</dbReference>
<dbReference type="PANTHER" id="PTHR11011">
    <property type="entry name" value="MALE STERILITY PROTEIN 2-RELATED"/>
    <property type="match status" value="1"/>
</dbReference>
<dbReference type="Gene3D" id="1.25.40.20">
    <property type="entry name" value="Ankyrin repeat-containing domain"/>
    <property type="match status" value="5"/>
</dbReference>
<dbReference type="Proteomes" id="UP000719412">
    <property type="component" value="Unassembled WGS sequence"/>
</dbReference>
<dbReference type="InterPro" id="IPR036770">
    <property type="entry name" value="Ankyrin_rpt-contain_sf"/>
</dbReference>
<feature type="transmembrane region" description="Helical" evidence="11">
    <location>
        <begin position="3130"/>
        <end position="3150"/>
    </location>
</feature>
<feature type="repeat" description="ANK" evidence="10">
    <location>
        <begin position="1053"/>
        <end position="1085"/>
    </location>
</feature>
<dbReference type="SUPFAM" id="SSF51735">
    <property type="entry name" value="NAD(P)-binding Rossmann-fold domains"/>
    <property type="match status" value="2"/>
</dbReference>
<gene>
    <name evidence="13" type="ORF">GEV33_009272</name>
</gene>
<reference evidence="13" key="1">
    <citation type="journal article" date="2020" name="J Insects Food Feed">
        <title>The yellow mealworm (Tenebrio molitor) genome: a resource for the emerging insects as food and feed industry.</title>
        <authorList>
            <person name="Eriksson T."/>
            <person name="Andere A."/>
            <person name="Kelstrup H."/>
            <person name="Emery V."/>
            <person name="Picard C."/>
        </authorList>
    </citation>
    <scope>NUCLEOTIDE SEQUENCE</scope>
    <source>
        <strain evidence="13">Stoneville</strain>
        <tissue evidence="13">Whole head</tissue>
    </source>
</reference>
<dbReference type="GO" id="GO:0005524">
    <property type="term" value="F:ATP binding"/>
    <property type="evidence" value="ECO:0007669"/>
    <property type="project" value="InterPro"/>
</dbReference>
<dbReference type="InterPro" id="IPR026055">
    <property type="entry name" value="FAR"/>
</dbReference>
<comment type="similarity">
    <text evidence="2 11">Belongs to the fatty acyl-CoA reductase family.</text>
</comment>
<sequence length="3827" mass="434080">MESTIEINKYSKRSGSGSFGFDYELLVCTYFTLRLLGDYRVHDYQITANEDKYGNYDDLCIRLELLDGTSHTFLFQMKYSHTKRHLTKRHLLASTGHNTLDRYFRYFKEIEDVVDANCVLFTNMSFRGLKSEHIEAFQERDETFFNTGSIWRFRTDEPQRERFFKQFYFYTDQFDIHSLKHNIANILTDTLQCRVLDSFTNFIKEWQSTNFVLTRSDVVAKLAEIAFSPFVQVPSSDPRDESFKSLQAAIMEFDLTVVESHGDDILKNWALPDFEGIEHRCGIKFGVNSIRSQMTHEQRTKALWFLDRMPLMVKVDDSNKALVKRLVDFLAQKGVVKKLVLLGNLTKRDLPNWKTFAHLSDALKMKVNLDTFEELRLSLQQRESVSLKEVVESNPGIESIFATEHLIQMTDRVLVVGTKDVNLPVLYIPRRITTPEGATDEEKVFESLKSHVNVICEGPGAGKTTLMKSLAEKCPSGCWAIYVRLLDHAPFFKKKPKNDEIISHFLQVKQPQDDLVSKVKSFLLANGNIHLFLDGLDELEYDSVDFILKYVKYVGGRGIRVWLSSRDNLRHRIKADLKVEPVGIESFTRDEQKRYIEGRLHRTYNLEQIPKYLSTPLQLFMFTEAMSSGLDEKSDLTRIYQTFVTSKLQVGKSLQKYQILALKSCFSSETVRKLKVGEVSLHVKELGRGDELGVIAHADEDSVVFTSQVYAEYLVCLWITNNLDKVGMLQDEIFLDKNPNLKLIFDTVLAEESKLHLAVINKDFEEVKRQDQIGGVKDRAGRNALHLICSYKHHSEEIFGVLLEECDIHEKDIFGWTCLDYAIRAESFSAIEKILKKHGDSRHFDTLHKRDDVIVLASQLGYPLLLSSCLQRHPEKIDTRTGPDKLTLLHLAVKANSPGVESVIEILTSRLDVDIKDGKRRTALHLAVEEGHCDLVKLLIKKGANAKGLHCKMRSLLHVAVAARCSTEMIRLLVDQVDVNRRDLDGATALHLACTQGNLAIASELLARGATIDSVTCYKKNALHFAVCADSPNLELIKLLVEKGVDVGAPSRGGVTALHFACERGQLDVFQLLLGTGEDAKCTTESGRTLLHYAASKQDSNLEIVKSLVALGVDVNAKDKDGLTALHVAAEQNNCDLVSVLLRRGASFEVSNRGRTALHCTASAEVAEILIDEGIDINASDSEGLTALHLASQRDLEDVVDVLLENAEINAVTKKGQSALHFAEFPQMAKLLIQNGIGVNLRDKSGLTALHLACQKCQLSTVHTLMKLGADVRGVCNRGRTCLHYAAATHATNTEVIQLLQDEGVEFGEDASGETPLHLACSHNNIYNVKALIEGKIDVNCTTEEGRSALHYAVDVPLQYTSVINLLLESGARSDVEDRKGLTPLEVAYARGHHLYVKAMLNWSLLNGESAVVELFLKVLQAETFRVDEQDHPLCVAAKDGVLRVESLRKLVKVVKKYIDIHEGANVRKELLEYLKNCRVKDLTPESENVKKGDYEEFFKSFSLYLGQKNAQGVEKEIEIEFEEKFVSARWAANYIEFFKHCHDGLYTDRKVDKEMVRIQLIDLLLPMERMSFRCDARLTDFQEMTKKAESKTFFYCLETPIVVQYVKTKSVNEAIKLCVRANKMHLVVLGDVDPTVFAQERVFQNLKNIYDTDQNLGGQVFDGLTVALRTNKSVALKSLVESANVSPFVTSANILQMLNGKYYIGEASLPDDVYVPRQVEQVDLNVQDAEIFEHFAAGNYLVCGESGSGKRELLKFLCRNCPLDDLTVLVSFKHNKIFLQEHTVDGYLDKFLDIATEQPSLRAKLRRACKEKKRVLFLFDALDEAFDKPRAINCLKMVQEAGFRFWVASRTSTRPDLEQALNVTVLNIKTLQAEDQRNYVREKMKGLYSPEVIQSTVEEIDAIRSKRSEHQQLLELPLNLNMLIKICNESDGGLLGDSLFWQRYEKAAIKCCRFEQMVKKIQIHDSYYEAFIDYVDVHKEDPLGIIRKSEEDSLEFMHKSYAEFFVALWISKNFEQVEDLKSVIFREEHANVRYFLDLLLADGHPLFIAVLNKNLEEIDQHRGRILETDKGKRNALHLACSQTGTNPDWEQVRCGVDVDDVVHAFVLLHVAVLHYQIDTMWELVACEEKRSALDLAVDCTYDDVVPVLLERYPGISTQVCQQLMPARDPMYQSPVKNLEIGKAAIRKAQSVGKACVFIHGEAGSGKTSFAAKLAHESNFALVQTCFPEDLVGLTDADKCMHIRKIFERAYVSASSCVILDDLERLLEYCPVGPQFSNSVLQALLVFLKKRPPPGKSLLIIAISSSGPRSAERDFDLILQRTLFFNVVSSKFNALPPTFLKFLYPFAEVLGTDDNRRKLNPANKQRWKSKSLRHLTHSICVQCPRLVSSETPLQNPTPDETEAFHRGRSRSYTVQVTRHEKASQSPTPAISRRPLGVLSFFIATATWINCTRNYIPNFGQTCTIAAKIRGDQIGLFKLKYVPSQVLQQLMPRGFIMYGPSLERNLEVGRSLIQKAQITGKSSLYIRGETGSGKTTLAAKLAQESKLLFTQVCTPEDLVGLSENEKCLHIKKVFEDAYDSGSSCLILDDIERLFAYCPVGPTFSNSVLQTLLVFLKKRPPPSTNFMIIAISCYNPHEFFRDRFQNAEYSLSHVIEDTGLSKFFDRSIHLGKLSEEEQIKVIKSTKVSNAEEIGIIKTKFPKFTRFSMSPAKVGPKNLQSVRQPLVRRRLREGKWRRMRLPLLISIVLLISSRIAARAGAIKFDFGGFKMSGNFENLEDYPDRLADMFVDRTILVTGGTGFVGKVFVEKLLRSCTGLKKIYLLVRTKKNKDPNERLKDVFNGPLFDLLKEQRGEEVLAKVEAVSADMEAPDLALSASDRQRLAEEVEMIYHCAATIRFDESLRKAVFLNTRGTKLMLDLAKECKKLVLFAHLSTAYCHLNERILYEKAYPPPASPHHVIKACEWMDEKTLDVVTDKILGDIPNTYAFTKALGEALVNDEMDNLPVIILRPSVIIPIWKEPLPGWTDNINGPMGLLIGAGKGVIRTMYCESSSYADYMPVDIIANCLICSSFIYLQSHKRIYNLTSSSEIKVSFDEVISIGRNVVETKIPFNGVMWYPGGSMKRWRVLHQIEFWLFQMIPAVVLDGLLVLLGYKPVLMRVQQRVSKGYEVFEYYANNQWDFNNDDSLEAIKQLNPRERSIYKLDSDGLNYADYFTDCVHAARLYILKEPVETIPSAKRHMKIMWFADRICKTLILLGFLYLLYRYVVVPVLGIVLFSLRECRHLFRACPCLSIPMAIEMSPGDLEQLPDRISDMFRGQTIFITGGSGFLGKVLIEKLLRTCPGVKTIYLLLRSKKGKSPHERISDIFNNMVVRPECRVTGCAVGMTPTVTSQIPEICLQLFDSLKKKDPLAIKKCKPIAGDVTEANLGISPEFMSILAKEVDFIFHSAASTRFDDTVRVATRINTRGTQYVLNLARECKNLKVLVHVSTAYAYPYESVLEERAYEPPAHPSRILARINFDMDDHAEDAIYSRLLGDCPNTYTFTKAMAEDLVVREMHTLPAIIVRPSIVCPTLKDPFAGWCNNLQGPMGLFVGAGKGIIRSMYIRRESRADFVPADVVINAMLVSTWVHVNHDKNQRIYNVTGSTKYSKTWEEIIDLGKHVVRNIVPFNGIVWYPGGSLQRSKLVHNICFYLFQLIPAILIDLLLVALGFKPVLYQIQRRIQKGSEMLEYFTTKEWEFNNDKTMGMTKWMNEREKDIYKIDGEGIVYLDYFTNCILGLRRNNLKETDDTLPAAKRHLKIMWFVDTFCKNLLLVVAFYYFYRWILQPIFTI</sequence>
<accession>A0A8J6LBN5</accession>
<dbReference type="FunFam" id="3.40.50.300:FF:000166">
    <property type="entry name" value="vesicle-fusing ATPase isoform X1"/>
    <property type="match status" value="2"/>
</dbReference>
<dbReference type="SUPFAM" id="SSF52540">
    <property type="entry name" value="P-loop containing nucleoside triphosphate hydrolases"/>
    <property type="match status" value="4"/>
</dbReference>
<dbReference type="SMART" id="SM00248">
    <property type="entry name" value="ANK"/>
    <property type="match status" value="19"/>
</dbReference>
<dbReference type="GO" id="GO:0016887">
    <property type="term" value="F:ATP hydrolysis activity"/>
    <property type="evidence" value="ECO:0007669"/>
    <property type="project" value="InterPro"/>
</dbReference>
<dbReference type="Gene3D" id="3.40.50.300">
    <property type="entry name" value="P-loop containing nucleotide triphosphate hydrolases"/>
    <property type="match status" value="4"/>
</dbReference>
<dbReference type="InterPro" id="IPR003959">
    <property type="entry name" value="ATPase_AAA_core"/>
</dbReference>
<evidence type="ECO:0000256" key="6">
    <source>
        <dbReference type="ARBA" id="ARBA00022989"/>
    </source>
</evidence>
<feature type="transmembrane region" description="Helical" evidence="11">
    <location>
        <begin position="3687"/>
        <end position="3707"/>
    </location>
</feature>
<evidence type="ECO:0000256" key="4">
    <source>
        <dbReference type="ARBA" id="ARBA00022692"/>
    </source>
</evidence>
<protein>
    <recommendedName>
        <fullName evidence="11">Fatty acyl-CoA reductase</fullName>
        <ecNumber evidence="11">1.2.1.84</ecNumber>
    </recommendedName>
</protein>
<dbReference type="InterPro" id="IPR036291">
    <property type="entry name" value="NAD(P)-bd_dom_sf"/>
</dbReference>
<feature type="repeat" description="ANK" evidence="10">
    <location>
        <begin position="1245"/>
        <end position="1277"/>
    </location>
</feature>
<evidence type="ECO:0000256" key="1">
    <source>
        <dbReference type="ARBA" id="ARBA00004141"/>
    </source>
</evidence>
<dbReference type="CDD" id="cd09071">
    <property type="entry name" value="FAR_C"/>
    <property type="match status" value="2"/>
</dbReference>
<dbReference type="PROSITE" id="PS00675">
    <property type="entry name" value="SIGMA54_INTERACT_1"/>
    <property type="match status" value="2"/>
</dbReference>
<comment type="function">
    <text evidence="11">Catalyzes the reduction of fatty acyl-CoA to fatty alcohols.</text>
</comment>
<evidence type="ECO:0000256" key="11">
    <source>
        <dbReference type="RuleBase" id="RU363097"/>
    </source>
</evidence>
<evidence type="ECO:0000256" key="3">
    <source>
        <dbReference type="ARBA" id="ARBA00022516"/>
    </source>
</evidence>
<feature type="domain" description="AAA+ ATPase" evidence="12">
    <location>
        <begin position="2519"/>
        <end position="2672"/>
    </location>
</feature>
<feature type="domain" description="AAA+ ATPase" evidence="12">
    <location>
        <begin position="2193"/>
        <end position="2325"/>
    </location>
</feature>
<keyword evidence="6 11" id="KW-1133">Transmembrane helix</keyword>
<dbReference type="InterPro" id="IPR033640">
    <property type="entry name" value="FAR_C"/>
</dbReference>
<keyword evidence="4 11" id="KW-0812">Transmembrane</keyword>
<organism evidence="13 14">
    <name type="scientific">Tenebrio molitor</name>
    <name type="common">Yellow mealworm beetle</name>
    <dbReference type="NCBI Taxonomy" id="7067"/>
    <lineage>
        <taxon>Eukaryota</taxon>
        <taxon>Metazoa</taxon>
        <taxon>Ecdysozoa</taxon>
        <taxon>Arthropoda</taxon>
        <taxon>Hexapoda</taxon>
        <taxon>Insecta</taxon>
        <taxon>Pterygota</taxon>
        <taxon>Neoptera</taxon>
        <taxon>Endopterygota</taxon>
        <taxon>Coleoptera</taxon>
        <taxon>Polyphaga</taxon>
        <taxon>Cucujiformia</taxon>
        <taxon>Tenebrionidae</taxon>
        <taxon>Tenebrio</taxon>
    </lineage>
</organism>
<dbReference type="CDD" id="cd05236">
    <property type="entry name" value="FAR-N_SDR_e"/>
    <property type="match status" value="2"/>
</dbReference>
<dbReference type="GO" id="GO:0005777">
    <property type="term" value="C:peroxisome"/>
    <property type="evidence" value="ECO:0007669"/>
    <property type="project" value="TreeGrafter"/>
</dbReference>
<keyword evidence="5 11" id="KW-0521">NADP</keyword>
<dbReference type="InterPro" id="IPR027417">
    <property type="entry name" value="P-loop_NTPase"/>
</dbReference>
<keyword evidence="8 11" id="KW-0472">Membrane</keyword>
<comment type="catalytic activity">
    <reaction evidence="9 11">
        <text>a long-chain fatty acyl-CoA + 2 NADPH + 2 H(+) = a long-chain primary fatty alcohol + 2 NADP(+) + CoA</text>
        <dbReference type="Rhea" id="RHEA:52716"/>
        <dbReference type="ChEBI" id="CHEBI:15378"/>
        <dbReference type="ChEBI" id="CHEBI:57287"/>
        <dbReference type="ChEBI" id="CHEBI:57783"/>
        <dbReference type="ChEBI" id="CHEBI:58349"/>
        <dbReference type="ChEBI" id="CHEBI:77396"/>
        <dbReference type="ChEBI" id="CHEBI:83139"/>
        <dbReference type="EC" id="1.2.1.84"/>
    </reaction>
</comment>
<feature type="repeat" description="ANK" evidence="10">
    <location>
        <begin position="1121"/>
        <end position="1153"/>
    </location>
</feature>
<dbReference type="GO" id="GO:0080019">
    <property type="term" value="F:alcohol-forming very long-chain fatty acyl-CoA reductase activity"/>
    <property type="evidence" value="ECO:0007669"/>
    <property type="project" value="InterPro"/>
</dbReference>
<dbReference type="Pfam" id="PF12796">
    <property type="entry name" value="Ank_2"/>
    <property type="match status" value="5"/>
</dbReference>
<dbReference type="InterPro" id="IPR013120">
    <property type="entry name" value="FAR_NAD-bd"/>
</dbReference>
<evidence type="ECO:0000256" key="9">
    <source>
        <dbReference type="ARBA" id="ARBA00052530"/>
    </source>
</evidence>
<evidence type="ECO:0000256" key="7">
    <source>
        <dbReference type="ARBA" id="ARBA00023098"/>
    </source>
</evidence>
<feature type="repeat" description="ANK" evidence="10">
    <location>
        <begin position="985"/>
        <end position="1017"/>
    </location>
</feature>
<dbReference type="Pfam" id="PF03015">
    <property type="entry name" value="Sterile"/>
    <property type="match status" value="2"/>
</dbReference>
<dbReference type="InterPro" id="IPR007111">
    <property type="entry name" value="NACHT_NTPase"/>
</dbReference>
<evidence type="ECO:0000256" key="2">
    <source>
        <dbReference type="ARBA" id="ARBA00005928"/>
    </source>
</evidence>
<keyword evidence="14" id="KW-1185">Reference proteome</keyword>
<dbReference type="PANTHER" id="PTHR11011:SF61">
    <property type="entry name" value="FATTY ACYL-COA REDUCTASE"/>
    <property type="match status" value="1"/>
</dbReference>
<dbReference type="PROSITE" id="PS50297">
    <property type="entry name" value="ANK_REP_REGION"/>
    <property type="match status" value="9"/>
</dbReference>
<reference evidence="13" key="2">
    <citation type="submission" date="2021-08" db="EMBL/GenBank/DDBJ databases">
        <authorList>
            <person name="Eriksson T."/>
        </authorList>
    </citation>
    <scope>NUCLEOTIDE SEQUENCE</scope>
    <source>
        <strain evidence="13">Stoneville</strain>
        <tissue evidence="13">Whole head</tissue>
    </source>
</reference>